<dbReference type="Proteomes" id="UP000799118">
    <property type="component" value="Unassembled WGS sequence"/>
</dbReference>
<evidence type="ECO:0000313" key="2">
    <source>
        <dbReference type="Proteomes" id="UP000799118"/>
    </source>
</evidence>
<dbReference type="Gene3D" id="1.50.10.20">
    <property type="match status" value="1"/>
</dbReference>
<accession>A0A6A4ID00</accession>
<gene>
    <name evidence="1" type="ORF">BT96DRAFT_149391</name>
</gene>
<proteinExistence type="predicted"/>
<organism evidence="1 2">
    <name type="scientific">Gymnopus androsaceus JB14</name>
    <dbReference type="NCBI Taxonomy" id="1447944"/>
    <lineage>
        <taxon>Eukaryota</taxon>
        <taxon>Fungi</taxon>
        <taxon>Dikarya</taxon>
        <taxon>Basidiomycota</taxon>
        <taxon>Agaricomycotina</taxon>
        <taxon>Agaricomycetes</taxon>
        <taxon>Agaricomycetidae</taxon>
        <taxon>Agaricales</taxon>
        <taxon>Marasmiineae</taxon>
        <taxon>Omphalotaceae</taxon>
        <taxon>Gymnopus</taxon>
    </lineage>
</organism>
<keyword evidence="2" id="KW-1185">Reference proteome</keyword>
<name>A0A6A4ID00_9AGAR</name>
<reference evidence="1" key="1">
    <citation type="journal article" date="2019" name="Environ. Microbiol.">
        <title>Fungal ecological strategies reflected in gene transcription - a case study of two litter decomposers.</title>
        <authorList>
            <person name="Barbi F."/>
            <person name="Kohler A."/>
            <person name="Barry K."/>
            <person name="Baskaran P."/>
            <person name="Daum C."/>
            <person name="Fauchery L."/>
            <person name="Ihrmark K."/>
            <person name="Kuo A."/>
            <person name="LaButti K."/>
            <person name="Lipzen A."/>
            <person name="Morin E."/>
            <person name="Grigoriev I.V."/>
            <person name="Henrissat B."/>
            <person name="Lindahl B."/>
            <person name="Martin F."/>
        </authorList>
    </citation>
    <scope>NUCLEOTIDE SEQUENCE</scope>
    <source>
        <strain evidence="1">JB14</strain>
    </source>
</reference>
<dbReference type="AlphaFoldDB" id="A0A6A4ID00"/>
<sequence length="329" mass="35166">MRAYQVYQDSTMLDIAVQAWDYGRNLTISAADVEAGSIPVKSFSITKTCSGVNLVGGTFYVCIQRICCTRTYNASQSTGLTDTTIFGDSTAFFFTLSAYLFQATSNNTYLDAVQDSGSFMVDVMNITSAGNGLAAISANDSASCVDTFGPGGFKIDQAGFFLEGLAILPGNTSVGRQDISVDTLRSTLVNITLTTNTLCNAENGIINVGGGLGDQGLTQGLGMLYHTISGPADLVTYIGSFLAVQYNTIVTAATTPNSNIYAGSWIGPPTFNLIQQTSNSHYMAWSVPHSSLLLVRPMQPQMEQTPAPVRMEQIPIQLVATIMRLRQVI</sequence>
<dbReference type="EMBL" id="ML769397">
    <property type="protein sequence ID" value="KAE9407178.1"/>
    <property type="molecule type" value="Genomic_DNA"/>
</dbReference>
<protein>
    <submittedName>
        <fullName evidence="1">Uncharacterized protein</fullName>
    </submittedName>
</protein>
<evidence type="ECO:0000313" key="1">
    <source>
        <dbReference type="EMBL" id="KAE9407178.1"/>
    </source>
</evidence>
<dbReference type="OrthoDB" id="3223195at2759"/>